<feature type="domain" description="Nuclear receptor" evidence="10">
    <location>
        <begin position="61"/>
        <end position="131"/>
    </location>
</feature>
<evidence type="ECO:0000256" key="5">
    <source>
        <dbReference type="ARBA" id="ARBA00023015"/>
    </source>
</evidence>
<evidence type="ECO:0000256" key="7">
    <source>
        <dbReference type="ARBA" id="ARBA00023163"/>
    </source>
</evidence>
<evidence type="ECO:0000256" key="6">
    <source>
        <dbReference type="ARBA" id="ARBA00023125"/>
    </source>
</evidence>
<keyword evidence="5" id="KW-0805">Transcription regulation</keyword>
<dbReference type="WBParaSite" id="scaffold4718_cov231.g8572">
    <property type="protein sequence ID" value="scaffold4718_cov231.g8572"/>
    <property type="gene ID" value="scaffold4718_cov231.g8572"/>
</dbReference>
<accession>A0A915MRS5</accession>
<evidence type="ECO:0000256" key="1">
    <source>
        <dbReference type="ARBA" id="ARBA00005993"/>
    </source>
</evidence>
<evidence type="ECO:0000313" key="12">
    <source>
        <dbReference type="WBParaSite" id="scaffold4718_cov231.g8572"/>
    </source>
</evidence>
<proteinExistence type="inferred from homology"/>
<keyword evidence="3" id="KW-0863">Zinc-finger</keyword>
<dbReference type="PANTHER" id="PTHR24083">
    <property type="entry name" value="NUCLEAR HORMONE RECEPTOR"/>
    <property type="match status" value="1"/>
</dbReference>
<dbReference type="SUPFAM" id="SSF57716">
    <property type="entry name" value="Glucocorticoid receptor-like (DNA-binding domain)"/>
    <property type="match status" value="1"/>
</dbReference>
<keyword evidence="7" id="KW-0804">Transcription</keyword>
<comment type="similarity">
    <text evidence="1">Belongs to the nuclear hormone receptor family.</text>
</comment>
<dbReference type="Proteomes" id="UP000887561">
    <property type="component" value="Unplaced"/>
</dbReference>
<protein>
    <submittedName>
        <fullName evidence="12">Nuclear receptor domain-containing protein</fullName>
    </submittedName>
</protein>
<dbReference type="SMART" id="SM00399">
    <property type="entry name" value="ZnF_C4"/>
    <property type="match status" value="1"/>
</dbReference>
<evidence type="ECO:0000313" key="11">
    <source>
        <dbReference type="Proteomes" id="UP000887561"/>
    </source>
</evidence>
<dbReference type="GO" id="GO:0043565">
    <property type="term" value="F:sequence-specific DNA binding"/>
    <property type="evidence" value="ECO:0007669"/>
    <property type="project" value="InterPro"/>
</dbReference>
<name>A0A915MRS5_MELJA</name>
<dbReference type="Gene3D" id="3.30.50.10">
    <property type="entry name" value="Erythroid Transcription Factor GATA-1, subunit A"/>
    <property type="match status" value="1"/>
</dbReference>
<evidence type="ECO:0000256" key="9">
    <source>
        <dbReference type="ARBA" id="ARBA00023242"/>
    </source>
</evidence>
<evidence type="ECO:0000256" key="2">
    <source>
        <dbReference type="ARBA" id="ARBA00022723"/>
    </source>
</evidence>
<keyword evidence="8" id="KW-0675">Receptor</keyword>
<evidence type="ECO:0000256" key="4">
    <source>
        <dbReference type="ARBA" id="ARBA00022833"/>
    </source>
</evidence>
<dbReference type="InterPro" id="IPR013088">
    <property type="entry name" value="Znf_NHR/GATA"/>
</dbReference>
<sequence length="301" mass="34793">MTSTNYNNETFNEVKENEDHKNLKDGIHIEENNEEINVWNQNDLKNRKQLAKTKRNFNPHPTECSICERIASGYLFYGVICCDSCKHFFNRCITSQNKYKCEKDGNYINVCKSCRFDKCILKGMYIQTTKGRQPEKVLEIQTMIQNKRRELASKGKYVQGKASNNCAVEEVNFVDLQQSLIAKQNTQLIDYLLTIEQHACRIRDSPIGIQDFHYNSSVNSLATLIARKENLIAMKPEYVKRHGPLPGAKRYAELLHLIEFCFNCGNNDSLLLNYMAYVTDPDGFHKSMPEAFVDLCLRCKT</sequence>
<dbReference type="GO" id="GO:0008270">
    <property type="term" value="F:zinc ion binding"/>
    <property type="evidence" value="ECO:0007669"/>
    <property type="project" value="UniProtKB-KW"/>
</dbReference>
<dbReference type="Pfam" id="PF00105">
    <property type="entry name" value="zf-C4"/>
    <property type="match status" value="1"/>
</dbReference>
<keyword evidence="9" id="KW-0539">Nucleus</keyword>
<dbReference type="PRINTS" id="PR00047">
    <property type="entry name" value="STROIDFINGER"/>
</dbReference>
<evidence type="ECO:0000259" key="10">
    <source>
        <dbReference type="PROSITE" id="PS51030"/>
    </source>
</evidence>
<keyword evidence="11" id="KW-1185">Reference proteome</keyword>
<keyword evidence="2" id="KW-0479">Metal-binding</keyword>
<evidence type="ECO:0000256" key="3">
    <source>
        <dbReference type="ARBA" id="ARBA00022771"/>
    </source>
</evidence>
<organism evidence="11 12">
    <name type="scientific">Meloidogyne javanica</name>
    <name type="common">Root-knot nematode worm</name>
    <dbReference type="NCBI Taxonomy" id="6303"/>
    <lineage>
        <taxon>Eukaryota</taxon>
        <taxon>Metazoa</taxon>
        <taxon>Ecdysozoa</taxon>
        <taxon>Nematoda</taxon>
        <taxon>Chromadorea</taxon>
        <taxon>Rhabditida</taxon>
        <taxon>Tylenchina</taxon>
        <taxon>Tylenchomorpha</taxon>
        <taxon>Tylenchoidea</taxon>
        <taxon>Meloidogynidae</taxon>
        <taxon>Meloidogyninae</taxon>
        <taxon>Meloidogyne</taxon>
        <taxon>Meloidogyne incognita group</taxon>
    </lineage>
</organism>
<keyword evidence="6" id="KW-0238">DNA-binding</keyword>
<dbReference type="InterPro" id="IPR001628">
    <property type="entry name" value="Znf_hrmn_rcpt"/>
</dbReference>
<reference evidence="12" key="1">
    <citation type="submission" date="2022-11" db="UniProtKB">
        <authorList>
            <consortium name="WormBaseParasite"/>
        </authorList>
    </citation>
    <scope>IDENTIFICATION</scope>
</reference>
<keyword evidence="4" id="KW-0862">Zinc</keyword>
<dbReference type="AlphaFoldDB" id="A0A915MRS5"/>
<dbReference type="GO" id="GO:0003700">
    <property type="term" value="F:DNA-binding transcription factor activity"/>
    <property type="evidence" value="ECO:0007669"/>
    <property type="project" value="InterPro"/>
</dbReference>
<dbReference type="PROSITE" id="PS51030">
    <property type="entry name" value="NUCLEAR_REC_DBD_2"/>
    <property type="match status" value="1"/>
</dbReference>
<dbReference type="InterPro" id="IPR050274">
    <property type="entry name" value="Nuclear_hormone_rcpt_NR2"/>
</dbReference>
<evidence type="ECO:0000256" key="8">
    <source>
        <dbReference type="ARBA" id="ARBA00023170"/>
    </source>
</evidence>